<dbReference type="Gene3D" id="3.30.360.10">
    <property type="entry name" value="Dihydrodipicolinate Reductase, domain 2"/>
    <property type="match status" value="1"/>
</dbReference>
<dbReference type="Gene3D" id="3.40.50.720">
    <property type="entry name" value="NAD(P)-binding Rossmann-like Domain"/>
    <property type="match status" value="1"/>
</dbReference>
<evidence type="ECO:0000256" key="1">
    <source>
        <dbReference type="ARBA" id="ARBA00010928"/>
    </source>
</evidence>
<feature type="domain" description="GFO/IDH/MocA-like oxidoreductase" evidence="4">
    <location>
        <begin position="130"/>
        <end position="246"/>
    </location>
</feature>
<dbReference type="InterPro" id="IPR055170">
    <property type="entry name" value="GFO_IDH_MocA-like_dom"/>
</dbReference>
<dbReference type="Proteomes" id="UP001556617">
    <property type="component" value="Unassembled WGS sequence"/>
</dbReference>
<comment type="caution">
    <text evidence="5">The sequence shown here is derived from an EMBL/GenBank/DDBJ whole genome shotgun (WGS) entry which is preliminary data.</text>
</comment>
<dbReference type="Pfam" id="PF01408">
    <property type="entry name" value="GFO_IDH_MocA"/>
    <property type="match status" value="1"/>
</dbReference>
<dbReference type="PANTHER" id="PTHR22604">
    <property type="entry name" value="OXIDOREDUCTASES"/>
    <property type="match status" value="1"/>
</dbReference>
<proteinExistence type="inferred from homology"/>
<dbReference type="InterPro" id="IPR000683">
    <property type="entry name" value="Gfo/Idh/MocA-like_OxRdtase_N"/>
</dbReference>
<reference evidence="5 6" key="1">
    <citation type="submission" date="2024-07" db="EMBL/GenBank/DDBJ databases">
        <authorList>
            <person name="Yun M."/>
        </authorList>
    </citation>
    <scope>NUCLEOTIDE SEQUENCE [LARGE SCALE GENOMIC DNA]</scope>
    <source>
        <strain evidence="5 6">MS01</strain>
    </source>
</reference>
<evidence type="ECO:0000259" key="3">
    <source>
        <dbReference type="Pfam" id="PF01408"/>
    </source>
</evidence>
<dbReference type="SUPFAM" id="SSF51735">
    <property type="entry name" value="NAD(P)-binding Rossmann-fold domains"/>
    <property type="match status" value="1"/>
</dbReference>
<accession>A0ABV3S4S2</accession>
<gene>
    <name evidence="5" type="ORF">AB3K24_04915</name>
</gene>
<dbReference type="PANTHER" id="PTHR22604:SF105">
    <property type="entry name" value="TRANS-1,2-DIHYDROBENZENE-1,2-DIOL DEHYDROGENASE"/>
    <property type="match status" value="1"/>
</dbReference>
<dbReference type="InterPro" id="IPR036291">
    <property type="entry name" value="NAD(P)-bd_dom_sf"/>
</dbReference>
<dbReference type="InterPro" id="IPR050984">
    <property type="entry name" value="Gfo/Idh/MocA_domain"/>
</dbReference>
<sequence>MILNWAIIGTGTIANEMAASLLKKDRDIYAVFGRHLDKTKQFADKYRIQKQFTSLKDLLSDKHIDAVYIATPHNTHFEIAKQALLHDKHVLAEKAIVINRNELDELSNIARDRNLMIMEAMTLLHMPLIKKVKSLVSEGALGHIKTINVTFGSHKPYDVKNRFFNPDLAGGALLDIGGYAFTAARYFMSEQPATISSFVNYFETGVDEQSATILSNSKNELATISLSMQAKQPKALTISGTKGYIRVLEFPRSQEATWYHTETKQREVITAGDTADALAYEIEDFESAIDNPSQIEIYNDMTADVFSIFETIQAEWQSRNY</sequence>
<dbReference type="RefSeq" id="WP_367974084.1">
    <property type="nucleotide sequence ID" value="NZ_JBFPEQ010000001.1"/>
</dbReference>
<evidence type="ECO:0000256" key="2">
    <source>
        <dbReference type="ARBA" id="ARBA00023002"/>
    </source>
</evidence>
<dbReference type="EMBL" id="JBFPER010000001">
    <property type="protein sequence ID" value="MEX0380691.1"/>
    <property type="molecule type" value="Genomic_DNA"/>
</dbReference>
<feature type="domain" description="Gfo/Idh/MocA-like oxidoreductase N-terminal" evidence="3">
    <location>
        <begin position="3"/>
        <end position="118"/>
    </location>
</feature>
<keyword evidence="2" id="KW-0560">Oxidoreductase</keyword>
<name>A0ABV3S4S2_9LACO</name>
<evidence type="ECO:0000313" key="6">
    <source>
        <dbReference type="Proteomes" id="UP001556617"/>
    </source>
</evidence>
<comment type="similarity">
    <text evidence="1">Belongs to the Gfo/Idh/MocA family.</text>
</comment>
<keyword evidence="6" id="KW-1185">Reference proteome</keyword>
<evidence type="ECO:0000259" key="4">
    <source>
        <dbReference type="Pfam" id="PF22725"/>
    </source>
</evidence>
<organism evidence="5 6">
    <name type="scientific">Leuconostoc aquikimchii</name>
    <dbReference type="NCBI Taxonomy" id="3236804"/>
    <lineage>
        <taxon>Bacteria</taxon>
        <taxon>Bacillati</taxon>
        <taxon>Bacillota</taxon>
        <taxon>Bacilli</taxon>
        <taxon>Lactobacillales</taxon>
        <taxon>Lactobacillaceae</taxon>
        <taxon>Leuconostoc</taxon>
    </lineage>
</organism>
<dbReference type="Pfam" id="PF22725">
    <property type="entry name" value="GFO_IDH_MocA_C3"/>
    <property type="match status" value="1"/>
</dbReference>
<dbReference type="SUPFAM" id="SSF55347">
    <property type="entry name" value="Glyceraldehyde-3-phosphate dehydrogenase-like, C-terminal domain"/>
    <property type="match status" value="1"/>
</dbReference>
<evidence type="ECO:0000313" key="5">
    <source>
        <dbReference type="EMBL" id="MEX0380691.1"/>
    </source>
</evidence>
<protein>
    <submittedName>
        <fullName evidence="5">Gfo/Idh/MocA family protein</fullName>
    </submittedName>
</protein>